<evidence type="ECO:0000313" key="6">
    <source>
        <dbReference type="Proteomes" id="UP000051913"/>
    </source>
</evidence>
<dbReference type="GO" id="GO:0005829">
    <property type="term" value="C:cytosol"/>
    <property type="evidence" value="ECO:0007669"/>
    <property type="project" value="TreeGrafter"/>
</dbReference>
<evidence type="ECO:0000259" key="4">
    <source>
        <dbReference type="PROSITE" id="PS50956"/>
    </source>
</evidence>
<dbReference type="AlphaFoldDB" id="A0A0R3L2V4"/>
<feature type="domain" description="HTH asnC-type" evidence="4">
    <location>
        <begin position="5"/>
        <end position="66"/>
    </location>
</feature>
<keyword evidence="3" id="KW-0804">Transcription</keyword>
<dbReference type="InterPro" id="IPR019887">
    <property type="entry name" value="Tscrpt_reg_AsnC/Lrp_C"/>
</dbReference>
<dbReference type="SMART" id="SM00344">
    <property type="entry name" value="HTH_ASNC"/>
    <property type="match status" value="1"/>
</dbReference>
<keyword evidence="6" id="KW-1185">Reference proteome</keyword>
<dbReference type="EMBL" id="LLXX01000153">
    <property type="protein sequence ID" value="KRR02168.1"/>
    <property type="molecule type" value="Genomic_DNA"/>
</dbReference>
<accession>A0A0R3L2V4</accession>
<evidence type="ECO:0000256" key="3">
    <source>
        <dbReference type="ARBA" id="ARBA00023163"/>
    </source>
</evidence>
<gene>
    <name evidence="5" type="ORF">CP49_05215</name>
</gene>
<dbReference type="InterPro" id="IPR036388">
    <property type="entry name" value="WH-like_DNA-bd_sf"/>
</dbReference>
<dbReference type="Proteomes" id="UP000051913">
    <property type="component" value="Unassembled WGS sequence"/>
</dbReference>
<dbReference type="InterPro" id="IPR011008">
    <property type="entry name" value="Dimeric_a/b-barrel"/>
</dbReference>
<dbReference type="InterPro" id="IPR036390">
    <property type="entry name" value="WH_DNA-bd_sf"/>
</dbReference>
<name>A0A0R3L2V4_9BRAD</name>
<dbReference type="SUPFAM" id="SSF46785">
    <property type="entry name" value="Winged helix' DNA-binding domain"/>
    <property type="match status" value="1"/>
</dbReference>
<dbReference type="Pfam" id="PF13412">
    <property type="entry name" value="HTH_24"/>
    <property type="match status" value="1"/>
</dbReference>
<dbReference type="RefSeq" id="WP_057853299.1">
    <property type="nucleotide sequence ID" value="NZ_LLXX01000153.1"/>
</dbReference>
<dbReference type="GO" id="GO:0043565">
    <property type="term" value="F:sequence-specific DNA binding"/>
    <property type="evidence" value="ECO:0007669"/>
    <property type="project" value="InterPro"/>
</dbReference>
<dbReference type="Gene3D" id="1.10.10.10">
    <property type="entry name" value="Winged helix-like DNA-binding domain superfamily/Winged helix DNA-binding domain"/>
    <property type="match status" value="1"/>
</dbReference>
<dbReference type="SUPFAM" id="SSF54909">
    <property type="entry name" value="Dimeric alpha+beta barrel"/>
    <property type="match status" value="1"/>
</dbReference>
<comment type="caution">
    <text evidence="5">The sequence shown here is derived from an EMBL/GenBank/DDBJ whole genome shotgun (WGS) entry which is preliminary data.</text>
</comment>
<proteinExistence type="predicted"/>
<dbReference type="InterPro" id="IPR019888">
    <property type="entry name" value="Tscrpt_reg_AsnC-like"/>
</dbReference>
<evidence type="ECO:0000256" key="2">
    <source>
        <dbReference type="ARBA" id="ARBA00023125"/>
    </source>
</evidence>
<keyword evidence="2" id="KW-0238">DNA-binding</keyword>
<keyword evidence="1" id="KW-0805">Transcription regulation</keyword>
<dbReference type="STRING" id="1518501.CQ10_24055"/>
<dbReference type="PRINTS" id="PR00033">
    <property type="entry name" value="HTHASNC"/>
</dbReference>
<sequence>MLSALDSLDRKILRELIQDARISHLALSERVGLSATACARRVLQMEKAGIIKGYAANIDVNALGFPLTVIVHITLDRQNEDALARFETEIHKCPDVISCHLMSGADDYQVQVLACGMEDYERIHKQHLSRLPGVARLQSSFAMRTIVKRSISPAALIMIRPAGTQRRGK</sequence>
<dbReference type="GO" id="GO:0043200">
    <property type="term" value="P:response to amino acid"/>
    <property type="evidence" value="ECO:0007669"/>
    <property type="project" value="TreeGrafter"/>
</dbReference>
<evidence type="ECO:0000256" key="1">
    <source>
        <dbReference type="ARBA" id="ARBA00023015"/>
    </source>
</evidence>
<dbReference type="Pfam" id="PF01037">
    <property type="entry name" value="AsnC_trans_reg"/>
    <property type="match status" value="1"/>
</dbReference>
<dbReference type="OrthoDB" id="8085200at2"/>
<dbReference type="PROSITE" id="PS50956">
    <property type="entry name" value="HTH_ASNC_2"/>
    <property type="match status" value="1"/>
</dbReference>
<dbReference type="InterPro" id="IPR000485">
    <property type="entry name" value="AsnC-type_HTH_dom"/>
</dbReference>
<organism evidence="5 6">
    <name type="scientific">Bradyrhizobium valentinum</name>
    <dbReference type="NCBI Taxonomy" id="1518501"/>
    <lineage>
        <taxon>Bacteria</taxon>
        <taxon>Pseudomonadati</taxon>
        <taxon>Pseudomonadota</taxon>
        <taxon>Alphaproteobacteria</taxon>
        <taxon>Hyphomicrobiales</taxon>
        <taxon>Nitrobacteraceae</taxon>
        <taxon>Bradyrhizobium</taxon>
    </lineage>
</organism>
<dbReference type="Gene3D" id="3.30.70.920">
    <property type="match status" value="1"/>
</dbReference>
<reference evidence="5 6" key="1">
    <citation type="submission" date="2014-03" db="EMBL/GenBank/DDBJ databases">
        <title>Bradyrhizobium valentinum sp. nov., isolated from effective nodules of Lupinus mariae-josephae, a lupine endemic of basic-lime soils in Eastern Spain.</title>
        <authorList>
            <person name="Duran D."/>
            <person name="Rey L."/>
            <person name="Navarro A."/>
            <person name="Busquets A."/>
            <person name="Imperial J."/>
            <person name="Ruiz-Argueso T."/>
        </authorList>
    </citation>
    <scope>NUCLEOTIDE SEQUENCE [LARGE SCALE GENOMIC DNA]</scope>
    <source>
        <strain evidence="5 6">LmjM3</strain>
    </source>
</reference>
<dbReference type="PANTHER" id="PTHR30154">
    <property type="entry name" value="LEUCINE-RESPONSIVE REGULATORY PROTEIN"/>
    <property type="match status" value="1"/>
</dbReference>
<dbReference type="InterPro" id="IPR019885">
    <property type="entry name" value="Tscrpt_reg_HTH_AsnC-type_CS"/>
</dbReference>
<dbReference type="PANTHER" id="PTHR30154:SF46">
    <property type="entry name" value="TRANSCRIPTIONAL REGULATORY PROTEIN"/>
    <property type="match status" value="1"/>
</dbReference>
<evidence type="ECO:0000313" key="5">
    <source>
        <dbReference type="EMBL" id="KRR02168.1"/>
    </source>
</evidence>
<protein>
    <submittedName>
        <fullName evidence="5">AsnC family transcriptional regulator</fullName>
    </submittedName>
</protein>
<dbReference type="PROSITE" id="PS00519">
    <property type="entry name" value="HTH_ASNC_1"/>
    <property type="match status" value="1"/>
</dbReference>